<name>A0A6H5J1G3_9HYME</name>
<evidence type="ECO:0000313" key="2">
    <source>
        <dbReference type="Proteomes" id="UP000479190"/>
    </source>
</evidence>
<accession>A0A6H5J1G3</accession>
<keyword evidence="2" id="KW-1185">Reference proteome</keyword>
<dbReference type="Proteomes" id="UP000479190">
    <property type="component" value="Unassembled WGS sequence"/>
</dbReference>
<gene>
    <name evidence="1" type="ORF">TBRA_LOCUS12889</name>
</gene>
<evidence type="ECO:0000313" key="1">
    <source>
        <dbReference type="EMBL" id="CAB0041213.1"/>
    </source>
</evidence>
<reference evidence="1 2" key="1">
    <citation type="submission" date="2020-02" db="EMBL/GenBank/DDBJ databases">
        <authorList>
            <person name="Ferguson B K."/>
        </authorList>
    </citation>
    <scope>NUCLEOTIDE SEQUENCE [LARGE SCALE GENOMIC DNA]</scope>
</reference>
<proteinExistence type="predicted"/>
<sequence length="185" mass="21168">MENTKSDVILPFHTTNDLSLIMLHIICIESTGNFLLSKIYKRPSFQTESNAFSRSMRQAPITIPRYLVAPRYPTICRGDVSAGLVCRIYLRALVGCLLGDDPLIRRISQERLLDLRELHRSLIRDFLQNLRCELQVRAATSIAFKAACVRHLEIRTLSAKLMRVTRAPWVGRKLVNPYFNQPGSK</sequence>
<dbReference type="EMBL" id="CADCXV010001098">
    <property type="protein sequence ID" value="CAB0041213.1"/>
    <property type="molecule type" value="Genomic_DNA"/>
</dbReference>
<protein>
    <submittedName>
        <fullName evidence="1">Uncharacterized protein</fullName>
    </submittedName>
</protein>
<dbReference type="AlphaFoldDB" id="A0A6H5J1G3"/>
<organism evidence="1 2">
    <name type="scientific">Trichogramma brassicae</name>
    <dbReference type="NCBI Taxonomy" id="86971"/>
    <lineage>
        <taxon>Eukaryota</taxon>
        <taxon>Metazoa</taxon>
        <taxon>Ecdysozoa</taxon>
        <taxon>Arthropoda</taxon>
        <taxon>Hexapoda</taxon>
        <taxon>Insecta</taxon>
        <taxon>Pterygota</taxon>
        <taxon>Neoptera</taxon>
        <taxon>Endopterygota</taxon>
        <taxon>Hymenoptera</taxon>
        <taxon>Apocrita</taxon>
        <taxon>Proctotrupomorpha</taxon>
        <taxon>Chalcidoidea</taxon>
        <taxon>Trichogrammatidae</taxon>
        <taxon>Trichogramma</taxon>
    </lineage>
</organism>